<dbReference type="AlphaFoldDB" id="A0A914PWD2"/>
<name>A0A914PWD2_9BILA</name>
<evidence type="ECO:0000313" key="2">
    <source>
        <dbReference type="WBParaSite" id="PDA_v2.g23102.t1"/>
    </source>
</evidence>
<reference evidence="2" key="1">
    <citation type="submission" date="2022-11" db="UniProtKB">
        <authorList>
            <consortium name="WormBaseParasite"/>
        </authorList>
    </citation>
    <scope>IDENTIFICATION</scope>
</reference>
<accession>A0A914PWD2</accession>
<keyword evidence="1" id="KW-1185">Reference proteome</keyword>
<evidence type="ECO:0000313" key="1">
    <source>
        <dbReference type="Proteomes" id="UP000887578"/>
    </source>
</evidence>
<dbReference type="WBParaSite" id="PDA_v2.g23102.t1">
    <property type="protein sequence ID" value="PDA_v2.g23102.t1"/>
    <property type="gene ID" value="PDA_v2.g23102"/>
</dbReference>
<dbReference type="Proteomes" id="UP000887578">
    <property type="component" value="Unplaced"/>
</dbReference>
<proteinExistence type="predicted"/>
<protein>
    <submittedName>
        <fullName evidence="2">Uncharacterized protein</fullName>
    </submittedName>
</protein>
<sequence>MNLRLCRFFFLRCRNTVKLYEYCLNTAEEFGCVQFTLIDKISESNVIQLANASVTSNAKELREFCVCFLMYEGENSIVINDAKELREEITSEIGRRSLFSIVE</sequence>
<organism evidence="1 2">
    <name type="scientific">Panagrolaimus davidi</name>
    <dbReference type="NCBI Taxonomy" id="227884"/>
    <lineage>
        <taxon>Eukaryota</taxon>
        <taxon>Metazoa</taxon>
        <taxon>Ecdysozoa</taxon>
        <taxon>Nematoda</taxon>
        <taxon>Chromadorea</taxon>
        <taxon>Rhabditida</taxon>
        <taxon>Tylenchina</taxon>
        <taxon>Panagrolaimomorpha</taxon>
        <taxon>Panagrolaimoidea</taxon>
        <taxon>Panagrolaimidae</taxon>
        <taxon>Panagrolaimus</taxon>
    </lineage>
</organism>